<name>A0A3Q7GJ35_SOLLC</name>
<organism evidence="2">
    <name type="scientific">Solanum lycopersicum</name>
    <name type="common">Tomato</name>
    <name type="synonym">Lycopersicon esculentum</name>
    <dbReference type="NCBI Taxonomy" id="4081"/>
    <lineage>
        <taxon>Eukaryota</taxon>
        <taxon>Viridiplantae</taxon>
        <taxon>Streptophyta</taxon>
        <taxon>Embryophyta</taxon>
        <taxon>Tracheophyta</taxon>
        <taxon>Spermatophyta</taxon>
        <taxon>Magnoliopsida</taxon>
        <taxon>eudicotyledons</taxon>
        <taxon>Gunneridae</taxon>
        <taxon>Pentapetalae</taxon>
        <taxon>asterids</taxon>
        <taxon>lamiids</taxon>
        <taxon>Solanales</taxon>
        <taxon>Solanaceae</taxon>
        <taxon>Solanoideae</taxon>
        <taxon>Solaneae</taxon>
        <taxon>Solanum</taxon>
        <taxon>Solanum subgen. Lycopersicon</taxon>
    </lineage>
</organism>
<sequence length="304" mass="32896">MLTPLPTLNKAYSLVINHESQRSIAMSTSVSKVSEVLEGAAFFSKKGSQPNNNGRVFNSTRSFHGGGSNSGGNHNGRVSSSGGSRPQKRESVVYEAKNSSSYDTSQGVVGTAAQSPILPSFTPEQYQQILHLLNKTNDDSSPTIQTANADNKVHLPTGHIVSVAYTGSSKIFSDNSISNVLVLPEFKFNLLSVSRLTRELKCSVSFFPDFCIFQDLSNGMVKGIGREEHVARSNEGIVMCQKKYALELVAENGMSGAKPASTPFEINQKLTSTEYDKHVSSKAEISDGILENHASYQRLVGKLL</sequence>
<evidence type="ECO:0000313" key="3">
    <source>
        <dbReference type="Proteomes" id="UP000004994"/>
    </source>
</evidence>
<reference evidence="2" key="1">
    <citation type="journal article" date="2012" name="Nature">
        <title>The tomato genome sequence provides insights into fleshy fruit evolution.</title>
        <authorList>
            <consortium name="Tomato Genome Consortium"/>
        </authorList>
    </citation>
    <scope>NUCLEOTIDE SEQUENCE [LARGE SCALE GENOMIC DNA]</scope>
    <source>
        <strain evidence="2">cv. Heinz 1706</strain>
    </source>
</reference>
<dbReference type="PANTHER" id="PTHR34222">
    <property type="entry name" value="GAG_PRE-INTEGRS DOMAIN-CONTAINING PROTEIN"/>
    <property type="match status" value="1"/>
</dbReference>
<reference evidence="2" key="2">
    <citation type="submission" date="2019-01" db="UniProtKB">
        <authorList>
            <consortium name="EnsemblPlants"/>
        </authorList>
    </citation>
    <scope>IDENTIFICATION</scope>
    <source>
        <strain evidence="2">cv. Heinz 1706</strain>
    </source>
</reference>
<feature type="compositionally biased region" description="Gly residues" evidence="1">
    <location>
        <begin position="64"/>
        <end position="74"/>
    </location>
</feature>
<accession>A0A3Q7GJ35</accession>
<feature type="compositionally biased region" description="Polar residues" evidence="1">
    <location>
        <begin position="46"/>
        <end position="60"/>
    </location>
</feature>
<feature type="compositionally biased region" description="Low complexity" evidence="1">
    <location>
        <begin position="75"/>
        <end position="85"/>
    </location>
</feature>
<evidence type="ECO:0000256" key="1">
    <source>
        <dbReference type="SAM" id="MobiDB-lite"/>
    </source>
</evidence>
<keyword evidence="3" id="KW-1185">Reference proteome</keyword>
<evidence type="ECO:0000313" key="2">
    <source>
        <dbReference type="EnsemblPlants" id="Solyc05g016346.1.1"/>
    </source>
</evidence>
<dbReference type="Gramene" id="Solyc05g016346.1.1">
    <property type="protein sequence ID" value="Solyc05g016346.1.1"/>
    <property type="gene ID" value="Solyc05g016346.1"/>
</dbReference>
<proteinExistence type="predicted"/>
<dbReference type="EnsemblPlants" id="Solyc05g016346.1.1">
    <property type="protein sequence ID" value="Solyc05g016346.1.1"/>
    <property type="gene ID" value="Solyc05g016346.1"/>
</dbReference>
<dbReference type="InParanoid" id="A0A3Q7GJ35"/>
<dbReference type="AlphaFoldDB" id="A0A3Q7GJ35"/>
<dbReference type="Proteomes" id="UP000004994">
    <property type="component" value="Chromosome 5"/>
</dbReference>
<dbReference type="OMA" id="INHESQR"/>
<protein>
    <submittedName>
        <fullName evidence="2">Uncharacterized protein</fullName>
    </submittedName>
</protein>
<feature type="region of interest" description="Disordered" evidence="1">
    <location>
        <begin position="44"/>
        <end position="99"/>
    </location>
</feature>
<dbReference type="PANTHER" id="PTHR34222:SF82">
    <property type="entry name" value="CCHC-TYPE DOMAIN-CONTAINING PROTEIN"/>
    <property type="match status" value="1"/>
</dbReference>